<comment type="caution">
    <text evidence="1">The sequence shown here is derived from an EMBL/GenBank/DDBJ whole genome shotgun (WGS) entry which is preliminary data.</text>
</comment>
<accession>A0ABR5ISQ9</accession>
<organism evidence="1 2">
    <name type="scientific">Streptomyces varsoviensis</name>
    <dbReference type="NCBI Taxonomy" id="67373"/>
    <lineage>
        <taxon>Bacteria</taxon>
        <taxon>Bacillati</taxon>
        <taxon>Actinomycetota</taxon>
        <taxon>Actinomycetes</taxon>
        <taxon>Kitasatosporales</taxon>
        <taxon>Streptomycetaceae</taxon>
        <taxon>Streptomyces</taxon>
    </lineage>
</organism>
<gene>
    <name evidence="1" type="ORF">ADK38_43690</name>
</gene>
<dbReference type="SUPFAM" id="SSF55961">
    <property type="entry name" value="Bet v1-like"/>
    <property type="match status" value="1"/>
</dbReference>
<dbReference type="EMBL" id="LGUT01004280">
    <property type="protein sequence ID" value="KOG55386.1"/>
    <property type="molecule type" value="Genomic_DNA"/>
</dbReference>
<reference evidence="1 2" key="1">
    <citation type="submission" date="2015-07" db="EMBL/GenBank/DDBJ databases">
        <authorList>
            <person name="Ju K.-S."/>
            <person name="Doroghazi J.R."/>
            <person name="Metcalf W.W."/>
        </authorList>
    </citation>
    <scope>NUCLEOTIDE SEQUENCE [LARGE SCALE GENOMIC DNA]</scope>
    <source>
        <strain evidence="1 2">NRRL B-3589</strain>
    </source>
</reference>
<dbReference type="InterPro" id="IPR023393">
    <property type="entry name" value="START-like_dom_sf"/>
</dbReference>
<name>A0ABR5ISQ9_9ACTN</name>
<dbReference type="RefSeq" id="WP_030885477.1">
    <property type="nucleotide sequence ID" value="NZ_JBIRHZ010000014.1"/>
</dbReference>
<sequence length="144" mass="16319">MAPFLIERRSRLPVDEAWRRLTHWERHAVSVPLTRITVTTPPPSGTGTRFTARTRLGPLALDDPMEVVRWQPPTGHGPGRCRLEKRGRAITGWAEIEVYGHGAGSRARWTEELRIRGVPRVFDPLTAWAGRLVFGRALRRLLDG</sequence>
<keyword evidence="2" id="KW-1185">Reference proteome</keyword>
<proteinExistence type="predicted"/>
<evidence type="ECO:0000313" key="1">
    <source>
        <dbReference type="EMBL" id="KOG55386.1"/>
    </source>
</evidence>
<evidence type="ECO:0000313" key="2">
    <source>
        <dbReference type="Proteomes" id="UP000037020"/>
    </source>
</evidence>
<protein>
    <submittedName>
        <fullName evidence="1">Immediate-early protein 2</fullName>
    </submittedName>
</protein>
<dbReference type="Gene3D" id="3.30.530.20">
    <property type="match status" value="1"/>
</dbReference>
<dbReference type="Proteomes" id="UP000037020">
    <property type="component" value="Unassembled WGS sequence"/>
</dbReference>